<accession>A0AAF3EI43</accession>
<dbReference type="Proteomes" id="UP000887575">
    <property type="component" value="Unassembled WGS sequence"/>
</dbReference>
<sequence>MRKLLVAMMLMVTVTVALSSSNSDEIPAERTCYVTSYHYGANWTKPEYGGPDERSCSKNKPHCVTFTFKSGKVSYGCWHCPKVGANFYEGIGTADCCDTDSCNKPKPFNCHLRESENDESDKCEADGVESFCAGYYDDYSVGKCTNECKNQKLNVRIEGGRDAEGRDRPMMCCDTEMCNMPQPKSTQSPEDRKVESGGASTMGVMAISLFITTLLLFYQISSSIQQSDKLDQFTSPNDRDEILSRDRRTLKDIHFDFQGAEVAECSENGLPMKVKQIYYWPGDNISFTCNVCQPGLDSNGKIKMWGWAAKVYDFFDHYQKNKKLQHADVGVQFLLLNSEINTSPNEIYGSEDSDPSNMPGNRDQATEHGFLPHIRRQTFEQIGKTLQIHNSEARAAGVYFCYDDTALHLVRYFYILHAMTPINRVNCLDDANLKNRVPLSPDMGKMVSESSDKKASLPPSFQCGNDCGKPIYMYPDTQWKFNWHPMIYKRENEAICDSGDLECEQYLKLHPDTDDLVIRKVPETPIHLHVLKRSFNDKRFYTYVALAFRWEPWSRCDSGRTHQHREGHCVLQLVDGKEKTNSQNTLLEVSRWMSRLDSIFGLSGGKETAFLRLQSSTVMTMIMDQPVKTDWGPRERSGSVRKIDNFYEQVIFPSLDIPGEQFNRKKFTLKNEWRACFKYKHSGEKEGNGSYSDIVGTYVIETKMCP</sequence>
<keyword evidence="2" id="KW-1185">Reference proteome</keyword>
<evidence type="ECO:0000313" key="3">
    <source>
        <dbReference type="WBParaSite" id="MBELARI_LOCUS13685"/>
    </source>
</evidence>
<dbReference type="WBParaSite" id="MBELARI_LOCUS13685">
    <property type="protein sequence ID" value="MBELARI_LOCUS13685"/>
    <property type="gene ID" value="MBELARI_LOCUS13685"/>
</dbReference>
<keyword evidence="1" id="KW-0732">Signal</keyword>
<evidence type="ECO:0000313" key="2">
    <source>
        <dbReference type="Proteomes" id="UP000887575"/>
    </source>
</evidence>
<proteinExistence type="predicted"/>
<protein>
    <submittedName>
        <fullName evidence="3">Uncharacterized protein</fullName>
    </submittedName>
</protein>
<reference evidence="3" key="1">
    <citation type="submission" date="2024-02" db="UniProtKB">
        <authorList>
            <consortium name="WormBaseParasite"/>
        </authorList>
    </citation>
    <scope>IDENTIFICATION</scope>
</reference>
<name>A0AAF3EI43_9BILA</name>
<organism evidence="2 3">
    <name type="scientific">Mesorhabditis belari</name>
    <dbReference type="NCBI Taxonomy" id="2138241"/>
    <lineage>
        <taxon>Eukaryota</taxon>
        <taxon>Metazoa</taxon>
        <taxon>Ecdysozoa</taxon>
        <taxon>Nematoda</taxon>
        <taxon>Chromadorea</taxon>
        <taxon>Rhabditida</taxon>
        <taxon>Rhabditina</taxon>
        <taxon>Rhabditomorpha</taxon>
        <taxon>Rhabditoidea</taxon>
        <taxon>Rhabditidae</taxon>
        <taxon>Mesorhabditinae</taxon>
        <taxon>Mesorhabditis</taxon>
    </lineage>
</organism>
<feature type="chain" id="PRO_5042046341" evidence="1">
    <location>
        <begin position="20"/>
        <end position="706"/>
    </location>
</feature>
<feature type="signal peptide" evidence="1">
    <location>
        <begin position="1"/>
        <end position="19"/>
    </location>
</feature>
<evidence type="ECO:0000256" key="1">
    <source>
        <dbReference type="SAM" id="SignalP"/>
    </source>
</evidence>
<dbReference type="AlphaFoldDB" id="A0AAF3EI43"/>